<dbReference type="SUPFAM" id="SSF54534">
    <property type="entry name" value="FKBP-like"/>
    <property type="match status" value="1"/>
</dbReference>
<dbReference type="Pfam" id="PF01346">
    <property type="entry name" value="FKBP_N"/>
    <property type="match status" value="1"/>
</dbReference>
<accession>A0A6N6RP07</accession>
<dbReference type="PROSITE" id="PS50059">
    <property type="entry name" value="FKBP_PPIASE"/>
    <property type="match status" value="1"/>
</dbReference>
<dbReference type="Gene3D" id="1.10.287.460">
    <property type="entry name" value="Peptidyl-prolyl cis-trans isomerase, FKBP-type, N-terminal domain"/>
    <property type="match status" value="1"/>
</dbReference>
<dbReference type="FunFam" id="3.10.50.40:FF:000006">
    <property type="entry name" value="Peptidyl-prolyl cis-trans isomerase"/>
    <property type="match status" value="1"/>
</dbReference>
<dbReference type="PROSITE" id="PS51257">
    <property type="entry name" value="PROKAR_LIPOPROTEIN"/>
    <property type="match status" value="1"/>
</dbReference>
<evidence type="ECO:0000256" key="1">
    <source>
        <dbReference type="ARBA" id="ARBA00000971"/>
    </source>
</evidence>
<evidence type="ECO:0000256" key="3">
    <source>
        <dbReference type="ARBA" id="ARBA00023110"/>
    </source>
</evidence>
<comment type="caution">
    <text evidence="9">The sequence shown here is derived from an EMBL/GenBank/DDBJ whole genome shotgun (WGS) entry which is preliminary data.</text>
</comment>
<keyword evidence="4 5" id="KW-0413">Isomerase</keyword>
<proteinExistence type="inferred from homology"/>
<evidence type="ECO:0000256" key="6">
    <source>
        <dbReference type="RuleBase" id="RU003915"/>
    </source>
</evidence>
<evidence type="ECO:0000256" key="2">
    <source>
        <dbReference type="ARBA" id="ARBA00006577"/>
    </source>
</evidence>
<dbReference type="GO" id="GO:0003755">
    <property type="term" value="F:peptidyl-prolyl cis-trans isomerase activity"/>
    <property type="evidence" value="ECO:0007669"/>
    <property type="project" value="UniProtKB-UniRule"/>
</dbReference>
<dbReference type="Gene3D" id="3.10.50.40">
    <property type="match status" value="1"/>
</dbReference>
<evidence type="ECO:0000256" key="7">
    <source>
        <dbReference type="SAM" id="Coils"/>
    </source>
</evidence>
<evidence type="ECO:0000259" key="8">
    <source>
        <dbReference type="PROSITE" id="PS50059"/>
    </source>
</evidence>
<dbReference type="EMBL" id="WBVP01000031">
    <property type="protein sequence ID" value="KAB2823199.1"/>
    <property type="molecule type" value="Genomic_DNA"/>
</dbReference>
<name>A0A6N6RP07_9GAMM</name>
<protein>
    <recommendedName>
        <fullName evidence="6">Peptidyl-prolyl cis-trans isomerase</fullName>
        <ecNumber evidence="6">5.2.1.8</ecNumber>
    </recommendedName>
</protein>
<gene>
    <name evidence="9" type="primary">fkpA</name>
    <name evidence="9" type="ORF">F8B77_16565</name>
</gene>
<sequence>MKSIFKVSLLAATVAFVVGCQKEEAPKTEAVTLPAKIEASTEGATASTFASEDEKSGYAIGASLAKYLNSNLEKQTELGLDLKKADVLAGVTDVFNGKERLTDEEIQAALQNLDQRVAEIAQQKMAAESEANLKAGTDYQEKFAKEDGVMKTDSGILYQVITPAEGPKPKDTDTVVVHYSGTLIDGTKFDSSYDRNQPATFPLNAVIPGWTEGVQLMNVGSKYKFVIPAELGYGAQGNQAIPANSTLVFDVELLEIKDAAKPAK</sequence>
<reference evidence="9 10" key="1">
    <citation type="submission" date="2019-09" db="EMBL/GenBank/DDBJ databases">
        <title>Genome of Aliivibrio finisterrensis LMG 23869 (type strain).</title>
        <authorList>
            <person name="Bowman J.P."/>
        </authorList>
    </citation>
    <scope>NUCLEOTIDE SEQUENCE [LARGE SCALE GENOMIC DNA]</scope>
    <source>
        <strain evidence="9 10">LMG 23869</strain>
    </source>
</reference>
<feature type="domain" description="PPIase FKBP-type" evidence="8">
    <location>
        <begin position="172"/>
        <end position="257"/>
    </location>
</feature>
<dbReference type="InterPro" id="IPR046357">
    <property type="entry name" value="PPIase_dom_sf"/>
</dbReference>
<comment type="catalytic activity">
    <reaction evidence="1 5 6">
        <text>[protein]-peptidylproline (omega=180) = [protein]-peptidylproline (omega=0)</text>
        <dbReference type="Rhea" id="RHEA:16237"/>
        <dbReference type="Rhea" id="RHEA-COMP:10747"/>
        <dbReference type="Rhea" id="RHEA-COMP:10748"/>
        <dbReference type="ChEBI" id="CHEBI:83833"/>
        <dbReference type="ChEBI" id="CHEBI:83834"/>
        <dbReference type="EC" id="5.2.1.8"/>
    </reaction>
</comment>
<dbReference type="Pfam" id="PF00254">
    <property type="entry name" value="FKBP_C"/>
    <property type="match status" value="1"/>
</dbReference>
<dbReference type="InterPro" id="IPR036944">
    <property type="entry name" value="PPIase_FKBP_N_sf"/>
</dbReference>
<dbReference type="InterPro" id="IPR000774">
    <property type="entry name" value="PPIase_FKBP_N"/>
</dbReference>
<dbReference type="RefSeq" id="WP_151656711.1">
    <property type="nucleotide sequence ID" value="NZ_WBVP01000031.1"/>
</dbReference>
<dbReference type="AlphaFoldDB" id="A0A6N6RP07"/>
<evidence type="ECO:0000313" key="9">
    <source>
        <dbReference type="EMBL" id="KAB2823199.1"/>
    </source>
</evidence>
<dbReference type="PANTHER" id="PTHR43811">
    <property type="entry name" value="FKBP-TYPE PEPTIDYL-PROLYL CIS-TRANS ISOMERASE FKPA"/>
    <property type="match status" value="1"/>
</dbReference>
<feature type="coiled-coil region" evidence="7">
    <location>
        <begin position="103"/>
        <end position="130"/>
    </location>
</feature>
<organism evidence="9 10">
    <name type="scientific">Aliivibrio finisterrensis</name>
    <dbReference type="NCBI Taxonomy" id="511998"/>
    <lineage>
        <taxon>Bacteria</taxon>
        <taxon>Pseudomonadati</taxon>
        <taxon>Pseudomonadota</taxon>
        <taxon>Gammaproteobacteria</taxon>
        <taxon>Vibrionales</taxon>
        <taxon>Vibrionaceae</taxon>
        <taxon>Aliivibrio</taxon>
    </lineage>
</organism>
<dbReference type="EC" id="5.2.1.8" evidence="6"/>
<keyword evidence="7" id="KW-0175">Coiled coil</keyword>
<dbReference type="InterPro" id="IPR001179">
    <property type="entry name" value="PPIase_FKBP_dom"/>
</dbReference>
<evidence type="ECO:0000256" key="5">
    <source>
        <dbReference type="PROSITE-ProRule" id="PRU00277"/>
    </source>
</evidence>
<comment type="similarity">
    <text evidence="2 6">Belongs to the FKBP-type PPIase family.</text>
</comment>
<dbReference type="NCBIfam" id="NF008150">
    <property type="entry name" value="PRK10902.1"/>
    <property type="match status" value="1"/>
</dbReference>
<dbReference type="Proteomes" id="UP000434870">
    <property type="component" value="Unassembled WGS sequence"/>
</dbReference>
<dbReference type="GO" id="GO:0006457">
    <property type="term" value="P:protein folding"/>
    <property type="evidence" value="ECO:0007669"/>
    <property type="project" value="InterPro"/>
</dbReference>
<keyword evidence="3 5" id="KW-0697">Rotamase</keyword>
<evidence type="ECO:0000313" key="10">
    <source>
        <dbReference type="Proteomes" id="UP000434870"/>
    </source>
</evidence>
<evidence type="ECO:0000256" key="4">
    <source>
        <dbReference type="ARBA" id="ARBA00023235"/>
    </source>
</evidence>
<dbReference type="PANTHER" id="PTHR43811:SF19">
    <property type="entry name" value="39 KDA FK506-BINDING NUCLEAR PROTEIN"/>
    <property type="match status" value="1"/>
</dbReference>